<evidence type="ECO:0000313" key="4">
    <source>
        <dbReference type="Proteomes" id="UP001589890"/>
    </source>
</evidence>
<dbReference type="Proteomes" id="UP001589890">
    <property type="component" value="Unassembled WGS sequence"/>
</dbReference>
<evidence type="ECO:0000256" key="1">
    <source>
        <dbReference type="SAM" id="Phobius"/>
    </source>
</evidence>
<name>A0ABV6QVT6_9ACTN</name>
<keyword evidence="1" id="KW-0472">Membrane</keyword>
<organism evidence="3 4">
    <name type="scientific">Kribbella deserti</name>
    <dbReference type="NCBI Taxonomy" id="1926257"/>
    <lineage>
        <taxon>Bacteria</taxon>
        <taxon>Bacillati</taxon>
        <taxon>Actinomycetota</taxon>
        <taxon>Actinomycetes</taxon>
        <taxon>Propionibacteriales</taxon>
        <taxon>Kribbellaceae</taxon>
        <taxon>Kribbella</taxon>
    </lineage>
</organism>
<gene>
    <name evidence="3" type="ORF">ACFFGN_32075</name>
</gene>
<feature type="transmembrane region" description="Helical" evidence="1">
    <location>
        <begin position="127"/>
        <end position="144"/>
    </location>
</feature>
<comment type="caution">
    <text evidence="3">The sequence shown here is derived from an EMBL/GenBank/DDBJ whole genome shotgun (WGS) entry which is preliminary data.</text>
</comment>
<evidence type="ECO:0000259" key="2">
    <source>
        <dbReference type="Pfam" id="PF08044"/>
    </source>
</evidence>
<dbReference type="PANTHER" id="PTHR40763:SF4">
    <property type="entry name" value="DUF1707 DOMAIN-CONTAINING PROTEIN"/>
    <property type="match status" value="1"/>
</dbReference>
<dbReference type="Pfam" id="PF08044">
    <property type="entry name" value="DUF1707"/>
    <property type="match status" value="1"/>
</dbReference>
<evidence type="ECO:0000313" key="3">
    <source>
        <dbReference type="EMBL" id="MFC0628748.1"/>
    </source>
</evidence>
<feature type="domain" description="DUF1707" evidence="2">
    <location>
        <begin position="10"/>
        <end position="61"/>
    </location>
</feature>
<sequence>MPSKYQPHERFSESDRDKIAGRLRDAFADGRLDQPEFNTRLDRLYSSSTYGELEPLVRDLPPVRTHSTPAVARQVTPAPAPGTFPERKKETHPVLAAAGGFGSIVLLNVLIWFVIGVANGGNWPNFWPVWLLIPWGVITLGALGKRD</sequence>
<feature type="transmembrane region" description="Helical" evidence="1">
    <location>
        <begin position="94"/>
        <end position="115"/>
    </location>
</feature>
<keyword evidence="1" id="KW-0812">Transmembrane</keyword>
<reference evidence="3 4" key="1">
    <citation type="submission" date="2024-09" db="EMBL/GenBank/DDBJ databases">
        <authorList>
            <person name="Sun Q."/>
            <person name="Mori K."/>
        </authorList>
    </citation>
    <scope>NUCLEOTIDE SEQUENCE [LARGE SCALE GENOMIC DNA]</scope>
    <source>
        <strain evidence="3 4">CGMCC 1.15906</strain>
    </source>
</reference>
<keyword evidence="4" id="KW-1185">Reference proteome</keyword>
<dbReference type="InterPro" id="IPR012551">
    <property type="entry name" value="DUF1707_SHOCT-like"/>
</dbReference>
<dbReference type="PANTHER" id="PTHR40763">
    <property type="entry name" value="MEMBRANE PROTEIN-RELATED"/>
    <property type="match status" value="1"/>
</dbReference>
<keyword evidence="1" id="KW-1133">Transmembrane helix</keyword>
<dbReference type="RefSeq" id="WP_380055594.1">
    <property type="nucleotide sequence ID" value="NZ_JBHLTC010000040.1"/>
</dbReference>
<proteinExistence type="predicted"/>
<accession>A0ABV6QVT6</accession>
<protein>
    <submittedName>
        <fullName evidence="3">DUF1707 domain-containing protein</fullName>
    </submittedName>
</protein>
<dbReference type="EMBL" id="JBHLTC010000040">
    <property type="protein sequence ID" value="MFC0628748.1"/>
    <property type="molecule type" value="Genomic_DNA"/>
</dbReference>